<dbReference type="PRINTS" id="PR00260">
    <property type="entry name" value="CHEMTRNSDUCR"/>
</dbReference>
<dbReference type="PROSITE" id="PS50885">
    <property type="entry name" value="HAMP"/>
    <property type="match status" value="1"/>
</dbReference>
<dbReference type="PANTHER" id="PTHR32089">
    <property type="entry name" value="METHYL-ACCEPTING CHEMOTAXIS PROTEIN MCPB"/>
    <property type="match status" value="1"/>
</dbReference>
<feature type="domain" description="HAMP" evidence="9">
    <location>
        <begin position="208"/>
        <end position="260"/>
    </location>
</feature>
<keyword evidence="7" id="KW-1133">Transmembrane helix</keyword>
<dbReference type="RefSeq" id="WP_378112315.1">
    <property type="nucleotide sequence ID" value="NZ_JBHSNC010000041.1"/>
</dbReference>
<keyword evidence="2" id="KW-1003">Cell membrane</keyword>
<evidence type="ECO:0000256" key="4">
    <source>
        <dbReference type="ARBA" id="ARBA00023224"/>
    </source>
</evidence>
<evidence type="ECO:0000256" key="7">
    <source>
        <dbReference type="SAM" id="Phobius"/>
    </source>
</evidence>
<evidence type="ECO:0000259" key="8">
    <source>
        <dbReference type="PROSITE" id="PS50111"/>
    </source>
</evidence>
<gene>
    <name evidence="10" type="ORF">ACFPQ4_13120</name>
</gene>
<dbReference type="SUPFAM" id="SSF58104">
    <property type="entry name" value="Methyl-accepting chemotaxis protein (MCP) signaling domain"/>
    <property type="match status" value="1"/>
</dbReference>
<evidence type="ECO:0000259" key="9">
    <source>
        <dbReference type="PROSITE" id="PS50885"/>
    </source>
</evidence>
<reference evidence="11" key="1">
    <citation type="journal article" date="2019" name="Int. J. Syst. Evol. Microbiol.">
        <title>The Global Catalogue of Microorganisms (GCM) 10K type strain sequencing project: providing services to taxonomists for standard genome sequencing and annotation.</title>
        <authorList>
            <consortium name="The Broad Institute Genomics Platform"/>
            <consortium name="The Broad Institute Genome Sequencing Center for Infectious Disease"/>
            <person name="Wu L."/>
            <person name="Ma J."/>
        </authorList>
    </citation>
    <scope>NUCLEOTIDE SEQUENCE [LARGE SCALE GENOMIC DNA]</scope>
    <source>
        <strain evidence="11">CGMCC 1.18578</strain>
    </source>
</reference>
<evidence type="ECO:0000313" key="10">
    <source>
        <dbReference type="EMBL" id="MFC5530372.1"/>
    </source>
</evidence>
<dbReference type="Gene3D" id="1.10.287.950">
    <property type="entry name" value="Methyl-accepting chemotaxis protein"/>
    <property type="match status" value="1"/>
</dbReference>
<accession>A0ABW0R3H3</accession>
<dbReference type="CDD" id="cd06225">
    <property type="entry name" value="HAMP"/>
    <property type="match status" value="1"/>
</dbReference>
<dbReference type="PANTHER" id="PTHR32089:SF112">
    <property type="entry name" value="LYSOZYME-LIKE PROTEIN-RELATED"/>
    <property type="match status" value="1"/>
</dbReference>
<evidence type="ECO:0000256" key="2">
    <source>
        <dbReference type="ARBA" id="ARBA00022475"/>
    </source>
</evidence>
<dbReference type="EMBL" id="JBHSNC010000041">
    <property type="protein sequence ID" value="MFC5530372.1"/>
    <property type="molecule type" value="Genomic_DNA"/>
</dbReference>
<dbReference type="InterPro" id="IPR003660">
    <property type="entry name" value="HAMP_dom"/>
</dbReference>
<dbReference type="InterPro" id="IPR024478">
    <property type="entry name" value="HlyB_4HB_MCP"/>
</dbReference>
<keyword evidence="3 7" id="KW-0472">Membrane</keyword>
<feature type="domain" description="Methyl-accepting transducer" evidence="8">
    <location>
        <begin position="265"/>
        <end position="508"/>
    </location>
</feature>
<dbReference type="SMART" id="SM00283">
    <property type="entry name" value="MA"/>
    <property type="match status" value="1"/>
</dbReference>
<keyword evidence="4 6" id="KW-0807">Transducer</keyword>
<keyword evidence="11" id="KW-1185">Reference proteome</keyword>
<evidence type="ECO:0000256" key="1">
    <source>
        <dbReference type="ARBA" id="ARBA00004236"/>
    </source>
</evidence>
<dbReference type="Pfam" id="PF12729">
    <property type="entry name" value="4HB_MCP_1"/>
    <property type="match status" value="1"/>
</dbReference>
<evidence type="ECO:0000256" key="3">
    <source>
        <dbReference type="ARBA" id="ARBA00023136"/>
    </source>
</evidence>
<keyword evidence="7" id="KW-0812">Transmembrane</keyword>
<dbReference type="SMART" id="SM00304">
    <property type="entry name" value="HAMP"/>
    <property type="match status" value="2"/>
</dbReference>
<dbReference type="InterPro" id="IPR004090">
    <property type="entry name" value="Chemotax_Me-accpt_rcpt"/>
</dbReference>
<comment type="similarity">
    <text evidence="5">Belongs to the methyl-accepting chemotaxis (MCP) protein family.</text>
</comment>
<evidence type="ECO:0000256" key="5">
    <source>
        <dbReference type="ARBA" id="ARBA00029447"/>
    </source>
</evidence>
<evidence type="ECO:0000313" key="11">
    <source>
        <dbReference type="Proteomes" id="UP001596108"/>
    </source>
</evidence>
<dbReference type="PROSITE" id="PS50111">
    <property type="entry name" value="CHEMOTAXIS_TRANSDUC_2"/>
    <property type="match status" value="1"/>
</dbReference>
<proteinExistence type="inferred from homology"/>
<organism evidence="10 11">
    <name type="scientific">Cohnella yongneupensis</name>
    <dbReference type="NCBI Taxonomy" id="425006"/>
    <lineage>
        <taxon>Bacteria</taxon>
        <taxon>Bacillati</taxon>
        <taxon>Bacillota</taxon>
        <taxon>Bacilli</taxon>
        <taxon>Bacillales</taxon>
        <taxon>Paenibacillaceae</taxon>
        <taxon>Cohnella</taxon>
    </lineage>
</organism>
<comment type="subcellular location">
    <subcellularLocation>
        <location evidence="1">Cell membrane</location>
    </subcellularLocation>
</comment>
<dbReference type="Proteomes" id="UP001596108">
    <property type="component" value="Unassembled WGS sequence"/>
</dbReference>
<dbReference type="InterPro" id="IPR004089">
    <property type="entry name" value="MCPsignal_dom"/>
</dbReference>
<sequence>MKLSIRAKLLGSFTIILALLVTVGITAVMQMKSLNTSVKVVQNNWLPSINKLSEMRSDYSGLTGSILAMAITPDMEKKANYEKSLADTIAKFNTALVDYEKLVLPEERVYFDAVKTNSATLFDQLSVIESAINEGKSNPEILALLTTASPLVQEGKTKLNEWIQFNVDGSAGEVKHANDSNTRGVTIIIVLSVIAVLAGLALAIVISEKIRRGVQSVLNVATKAANGDLREIATARSKDEIGVLATSFNGMMDNLRKLIGQTLDSAQSVAAAAQEISATTEEIAKGSTGQAEAAQTISELVQEMTRAVNAVADNAESVATLSDRTRRGAEEGGAAVLASIKGMERLSKQMHLLEQDSEKIGQIIEVIDEIAEQTNLLALNAAIEAARAGEQGRGFAVVADEVRKLAERSGEATKQIATIIKGMQNNTDHSVKAVEEASELSAKTGATFDNIVRMVGETATQVAEIAAASEEQAVQSEEVLRAIETIAAASEQSAAAAEETASSSHALAQLSDELNQNVTIFKV</sequence>
<dbReference type="CDD" id="cd11386">
    <property type="entry name" value="MCP_signal"/>
    <property type="match status" value="1"/>
</dbReference>
<evidence type="ECO:0000256" key="6">
    <source>
        <dbReference type="PROSITE-ProRule" id="PRU00284"/>
    </source>
</evidence>
<dbReference type="Pfam" id="PF00672">
    <property type="entry name" value="HAMP"/>
    <property type="match status" value="1"/>
</dbReference>
<feature type="transmembrane region" description="Helical" evidence="7">
    <location>
        <begin position="185"/>
        <end position="206"/>
    </location>
</feature>
<comment type="caution">
    <text evidence="10">The sequence shown here is derived from an EMBL/GenBank/DDBJ whole genome shotgun (WGS) entry which is preliminary data.</text>
</comment>
<protein>
    <submittedName>
        <fullName evidence="10">Methyl-accepting chemotaxis protein</fullName>
    </submittedName>
</protein>
<name>A0ABW0R3H3_9BACL</name>
<dbReference type="Pfam" id="PF00015">
    <property type="entry name" value="MCPsignal"/>
    <property type="match status" value="1"/>
</dbReference>